<accession>A0A840G2Q9</accession>
<gene>
    <name evidence="1" type="ORF">GGD71_006907</name>
</gene>
<evidence type="ECO:0000313" key="1">
    <source>
        <dbReference type="EMBL" id="MBB4226090.1"/>
    </source>
</evidence>
<protein>
    <submittedName>
        <fullName evidence="1">Uncharacterized protein</fullName>
    </submittedName>
</protein>
<comment type="caution">
    <text evidence="1">The sequence shown here is derived from an EMBL/GenBank/DDBJ whole genome shotgun (WGS) entry which is preliminary data.</text>
</comment>
<sequence>MTIIAHIHHLLLNYCTLCEHNEARSQVQRQRYLDRVTRILTSSRLVQRTEEQIWNLGWDKPFFAYNAAGTAGPAVERARAAGVFACLDAVASPQFMIGEVPGPLVEDAVARGHLAGACAVPFRLARVHAYARAVPRIAHQVNRFYDDWQAAVLGADELQERAVAIAEDIGVGGGPIGKVDGFGFTTACHLLADLGLPVFKPDIWVCRIVSALPGVRTEIRRAWRLAEDAPVSFDFLESKLVGGCAPDAYRRIVQPVMNALVRDAQVHGVAAAEFDLVPAFLRPRFVDWTLVHFAISAETEVYGLERRPVDMLRSAGELSVPGYLKALALWLDAGQASHEAVVALKNAEARVRRAKSPEQRERAQRRLALLRLPAAQTRRDELAAQAQAAWMAHEAASTAAGQTVAPLYPEGFARREPAGAWAYKRAALARRE</sequence>
<dbReference type="EMBL" id="JACIFZ010000020">
    <property type="protein sequence ID" value="MBB4226090.1"/>
    <property type="molecule type" value="Genomic_DNA"/>
</dbReference>
<dbReference type="AlphaFoldDB" id="A0A840G2Q9"/>
<proteinExistence type="predicted"/>
<name>A0A840G2Q9_9BURK</name>
<reference evidence="1 2" key="1">
    <citation type="submission" date="2020-08" db="EMBL/GenBank/DDBJ databases">
        <title>Genomic Encyclopedia of Type Strains, Phase IV (KMG-V): Genome sequencing to study the core and pangenomes of soil and plant-associated prokaryotes.</title>
        <authorList>
            <person name="Whitman W."/>
        </authorList>
    </citation>
    <scope>NUCLEOTIDE SEQUENCE [LARGE SCALE GENOMIC DNA]</scope>
    <source>
        <strain evidence="1 2">34/80</strain>
    </source>
</reference>
<dbReference type="Proteomes" id="UP000524450">
    <property type="component" value="Unassembled WGS sequence"/>
</dbReference>
<evidence type="ECO:0000313" key="2">
    <source>
        <dbReference type="Proteomes" id="UP000524450"/>
    </source>
</evidence>
<dbReference type="RefSeq" id="WP_184642764.1">
    <property type="nucleotide sequence ID" value="NZ_JACIFZ010000020.1"/>
</dbReference>
<organism evidence="1 2">
    <name type="scientific">Variovorax guangxiensis</name>
    <dbReference type="NCBI Taxonomy" id="1775474"/>
    <lineage>
        <taxon>Bacteria</taxon>
        <taxon>Pseudomonadati</taxon>
        <taxon>Pseudomonadota</taxon>
        <taxon>Betaproteobacteria</taxon>
        <taxon>Burkholderiales</taxon>
        <taxon>Comamonadaceae</taxon>
        <taxon>Variovorax</taxon>
    </lineage>
</organism>